<sequence length="53" mass="6201">MPLVDFNLYQIKVNFGDELNMEFFIFLNDLDPTPPLALFVFYQLLWPCTGATK</sequence>
<reference evidence="1 2" key="1">
    <citation type="submission" date="2021-12" db="EMBL/GenBank/DDBJ databases">
        <title>Genome sequencing of bacteria with rrn-lacking chromosome and rrn-plasmid.</title>
        <authorList>
            <person name="Anda M."/>
            <person name="Iwasaki W."/>
        </authorList>
    </citation>
    <scope>NUCLEOTIDE SEQUENCE [LARGE SCALE GENOMIC DNA]</scope>
    <source>
        <strain evidence="1 2">NBRC 101262</strain>
        <plasmid evidence="1 2">pPP1</plasmid>
    </source>
</reference>
<geneLocation type="plasmid" evidence="1 2">
    <name>pPP1</name>
</geneLocation>
<keyword evidence="1" id="KW-0614">Plasmid</keyword>
<protein>
    <submittedName>
        <fullName evidence="1">Uncharacterized protein</fullName>
    </submittedName>
</protein>
<dbReference type="Proteomes" id="UP001354989">
    <property type="component" value="Plasmid pPP1"/>
</dbReference>
<proteinExistence type="predicted"/>
<keyword evidence="2" id="KW-1185">Reference proteome</keyword>
<evidence type="ECO:0000313" key="2">
    <source>
        <dbReference type="Proteomes" id="UP001354989"/>
    </source>
</evidence>
<gene>
    <name evidence="1" type="ORF">PEPS_29180</name>
</gene>
<accession>A0ABM7VI45</accession>
<name>A0ABM7VI45_9BACT</name>
<organism evidence="1 2">
    <name type="scientific">Persicobacter psychrovividus</name>
    <dbReference type="NCBI Taxonomy" id="387638"/>
    <lineage>
        <taxon>Bacteria</taxon>
        <taxon>Pseudomonadati</taxon>
        <taxon>Bacteroidota</taxon>
        <taxon>Cytophagia</taxon>
        <taxon>Cytophagales</taxon>
        <taxon>Persicobacteraceae</taxon>
        <taxon>Persicobacter</taxon>
    </lineage>
</organism>
<evidence type="ECO:0000313" key="1">
    <source>
        <dbReference type="EMBL" id="BDD00638.1"/>
    </source>
</evidence>
<dbReference type="EMBL" id="AP025293">
    <property type="protein sequence ID" value="BDD00638.1"/>
    <property type="molecule type" value="Genomic_DNA"/>
</dbReference>